<evidence type="ECO:0000313" key="1">
    <source>
        <dbReference type="EMBL" id="QWK89043.1"/>
    </source>
</evidence>
<dbReference type="Pfam" id="PF00353">
    <property type="entry name" value="HemolysinCabind"/>
    <property type="match status" value="5"/>
</dbReference>
<dbReference type="Gene3D" id="2.150.10.10">
    <property type="entry name" value="Serralysin-like metalloprotease, C-terminal"/>
    <property type="match status" value="3"/>
</dbReference>
<evidence type="ECO:0000313" key="2">
    <source>
        <dbReference type="Proteomes" id="UP000679352"/>
    </source>
</evidence>
<organism evidence="1 2">
    <name type="scientific">Gemmobacter fulvus</name>
    <dbReference type="NCBI Taxonomy" id="2840474"/>
    <lineage>
        <taxon>Bacteria</taxon>
        <taxon>Pseudomonadati</taxon>
        <taxon>Pseudomonadota</taxon>
        <taxon>Alphaproteobacteria</taxon>
        <taxon>Rhodobacterales</taxon>
        <taxon>Paracoccaceae</taxon>
        <taxon>Gemmobacter</taxon>
    </lineage>
</organism>
<dbReference type="Proteomes" id="UP000679352">
    <property type="component" value="Chromosome"/>
</dbReference>
<dbReference type="EMBL" id="CP076361">
    <property type="protein sequence ID" value="QWK89043.1"/>
    <property type="molecule type" value="Genomic_DNA"/>
</dbReference>
<protein>
    <recommendedName>
        <fullName evidence="3">Calcium-binding protein</fullName>
    </recommendedName>
</protein>
<dbReference type="KEGG" id="gfu:KM031_09105"/>
<dbReference type="GO" id="GO:0005509">
    <property type="term" value="F:calcium ion binding"/>
    <property type="evidence" value="ECO:0007669"/>
    <property type="project" value="InterPro"/>
</dbReference>
<reference evidence="1" key="1">
    <citation type="submission" date="2021-06" db="EMBL/GenBank/DDBJ databases">
        <title>Direct submission.</title>
        <authorList>
            <person name="Lee C.-S."/>
            <person name="Jin L."/>
        </authorList>
    </citation>
    <scope>NUCLEOTIDE SEQUENCE</scope>
    <source>
        <strain evidence="1">Con5</strain>
    </source>
</reference>
<dbReference type="InterPro" id="IPR011049">
    <property type="entry name" value="Serralysin-like_metalloprot_C"/>
</dbReference>
<keyword evidence="2" id="KW-1185">Reference proteome</keyword>
<dbReference type="InterPro" id="IPR001343">
    <property type="entry name" value="Hemolysn_Ca-bd"/>
</dbReference>
<gene>
    <name evidence="1" type="ORF">KM031_09105</name>
</gene>
<dbReference type="PRINTS" id="PR00313">
    <property type="entry name" value="CABNDNGRPT"/>
</dbReference>
<dbReference type="AlphaFoldDB" id="A0A975P4M9"/>
<sequence length="521" mass="55309">MARVVLTEHYSNLESWAGRLLEADDDTAITARRGGSFAFTHGGDHPFSGFTVTVTGRNFTYADGVAVDGTMTGVTIRNGSGQIVMSITNLGSNPLTNDLSQFYTNALGATNGDAGPDSDGKAAMSHLLAGDDTIIGSNGNDFRILVGLNAGDDVFDMKGGDNEIGGSVGNDRIVGGSGFDRITFRETHFNEGQSATGGIDANMVTGRIRDAWGFTDTFTGIEAIEGSRFNDVFTGNAERNEFAGLRGNDTLNGGDERDTASYQNDYWQGGFRGIVVDLETSFSGGQSRGQIRDGFGNRDTVISIERVIGTRYNDSFTGSRDNNIFSGGEGKDSYRGEGGFDRVEFHRFFGDEMTRGVVVDFTRASGQVRNDGFGNVENAISIEAAHGSELNDRIIFGAGDNYMVGRDGSDTMTGGAGSDYFEWWDTEHFGDGDVITDFTATGASADKLGFEVGAFDGMTLTSGVVNGTKATSAAGVGQFVYNAANDTLFWDSNGRSAGGMMAIVELTGVARLTSTNFDLFE</sequence>
<name>A0A975P4M9_9RHOB</name>
<accession>A0A975P4M9</accession>
<dbReference type="RefSeq" id="WP_215505944.1">
    <property type="nucleotide sequence ID" value="NZ_CP076361.1"/>
</dbReference>
<evidence type="ECO:0008006" key="3">
    <source>
        <dbReference type="Google" id="ProtNLM"/>
    </source>
</evidence>
<dbReference type="SUPFAM" id="SSF51120">
    <property type="entry name" value="beta-Roll"/>
    <property type="match status" value="1"/>
</dbReference>
<proteinExistence type="predicted"/>